<feature type="site" description="Increases nucleophilicity of active site Cys" evidence="7">
    <location>
        <position position="455"/>
    </location>
</feature>
<dbReference type="InterPro" id="IPR004838">
    <property type="entry name" value="NHTrfase_class1_PyrdxlP-BS"/>
</dbReference>
<dbReference type="RefSeq" id="WP_425562364.1">
    <property type="nucleotide sequence ID" value="NZ_BAAAYX010000004.1"/>
</dbReference>
<dbReference type="InterPro" id="IPR029062">
    <property type="entry name" value="Class_I_gatase-like"/>
</dbReference>
<comment type="miscellaneous">
    <text evidence="7">The a and c carboxylates of hydrogenobyrinate are activated for nucleophilic attack via formation of a phosphorylated intermediate by ATP. CobB catalyzes first the amidation of the c-carboxylate, and then that of the a-carboxylate.</text>
</comment>
<dbReference type="Pfam" id="PF00155">
    <property type="entry name" value="Aminotran_1_2"/>
    <property type="match status" value="1"/>
</dbReference>
<dbReference type="InterPro" id="IPR004484">
    <property type="entry name" value="CbiA/CobB_synth"/>
</dbReference>
<dbReference type="InterPro" id="IPR015421">
    <property type="entry name" value="PyrdxlP-dep_Trfase_major"/>
</dbReference>
<reference evidence="12" key="1">
    <citation type="journal article" date="2019" name="Int. J. Syst. Evol. Microbiol.">
        <title>The Global Catalogue of Microorganisms (GCM) 10K type strain sequencing project: providing services to taxonomists for standard genome sequencing and annotation.</title>
        <authorList>
            <consortium name="The Broad Institute Genomics Platform"/>
            <consortium name="The Broad Institute Genome Sequencing Center for Infectious Disease"/>
            <person name="Wu L."/>
            <person name="Ma J."/>
        </authorList>
    </citation>
    <scope>NUCLEOTIDE SEQUENCE [LARGE SCALE GENOMIC DNA]</scope>
    <source>
        <strain evidence="12">JCM 16548</strain>
    </source>
</reference>
<name>A0ABP7DBM3_9ACTN</name>
<dbReference type="Gene3D" id="3.40.50.880">
    <property type="match status" value="1"/>
</dbReference>
<protein>
    <recommendedName>
        <fullName evidence="7">Hydrogenobyrinate a,c-diamide synthase</fullName>
        <ecNumber evidence="7">6.3.5.9</ecNumber>
    </recommendedName>
    <alternativeName>
        <fullName evidence="7">Hydrogenobyrinic acid a,c-diamide synthase</fullName>
    </alternativeName>
</protein>
<dbReference type="NCBIfam" id="NF005915">
    <property type="entry name" value="PRK07908.1"/>
    <property type="match status" value="1"/>
</dbReference>
<evidence type="ECO:0000256" key="5">
    <source>
        <dbReference type="ARBA" id="ARBA00022842"/>
    </source>
</evidence>
<dbReference type="Proteomes" id="UP001500051">
    <property type="component" value="Unassembled WGS sequence"/>
</dbReference>
<dbReference type="PANTHER" id="PTHR43873:SF1">
    <property type="entry name" value="COBYRINATE A,C-DIAMIDE SYNTHASE"/>
    <property type="match status" value="1"/>
</dbReference>
<evidence type="ECO:0000259" key="10">
    <source>
        <dbReference type="Pfam" id="PF07685"/>
    </source>
</evidence>
<evidence type="ECO:0000256" key="6">
    <source>
        <dbReference type="ARBA" id="ARBA00022962"/>
    </source>
</evidence>
<evidence type="ECO:0000256" key="2">
    <source>
        <dbReference type="ARBA" id="ARBA00022598"/>
    </source>
</evidence>
<keyword evidence="7" id="KW-0169">Cobalamin biosynthesis</keyword>
<evidence type="ECO:0000256" key="1">
    <source>
        <dbReference type="ARBA" id="ARBA00001946"/>
    </source>
</evidence>
<dbReference type="InterPro" id="IPR011698">
    <property type="entry name" value="GATase_3"/>
</dbReference>
<keyword evidence="12" id="KW-1185">Reference proteome</keyword>
<feature type="domain" description="Aminotransferase class I/classII large" evidence="8">
    <location>
        <begin position="533"/>
        <end position="847"/>
    </location>
</feature>
<dbReference type="Gene3D" id="3.90.1150.10">
    <property type="entry name" value="Aspartate Aminotransferase, domain 1"/>
    <property type="match status" value="1"/>
</dbReference>
<dbReference type="SUPFAM" id="SSF53383">
    <property type="entry name" value="PLP-dependent transferases"/>
    <property type="match status" value="1"/>
</dbReference>
<evidence type="ECO:0000259" key="9">
    <source>
        <dbReference type="Pfam" id="PF01656"/>
    </source>
</evidence>
<comment type="similarity">
    <text evidence="7">Belongs to the CobB/CbiA family.</text>
</comment>
<keyword evidence="4 7" id="KW-0067">ATP-binding</keyword>
<dbReference type="Pfam" id="PF07685">
    <property type="entry name" value="GATase_3"/>
    <property type="match status" value="1"/>
</dbReference>
<feature type="domain" description="CobQ/CobB/MinD/ParA nucleotide binding" evidence="9">
    <location>
        <begin position="16"/>
        <end position="204"/>
    </location>
</feature>
<dbReference type="PROSITE" id="PS00105">
    <property type="entry name" value="AA_TRANSFER_CLASS_1"/>
    <property type="match status" value="1"/>
</dbReference>
<evidence type="ECO:0000256" key="7">
    <source>
        <dbReference type="HAMAP-Rule" id="MF_00027"/>
    </source>
</evidence>
<organism evidence="11 12">
    <name type="scientific">Microlunatus aurantiacus</name>
    <dbReference type="NCBI Taxonomy" id="446786"/>
    <lineage>
        <taxon>Bacteria</taxon>
        <taxon>Bacillati</taxon>
        <taxon>Actinomycetota</taxon>
        <taxon>Actinomycetes</taxon>
        <taxon>Propionibacteriales</taxon>
        <taxon>Propionibacteriaceae</taxon>
        <taxon>Microlunatus</taxon>
    </lineage>
</organism>
<keyword evidence="5 7" id="KW-0460">Magnesium</keyword>
<evidence type="ECO:0000313" key="11">
    <source>
        <dbReference type="EMBL" id="GAA3701423.1"/>
    </source>
</evidence>
<dbReference type="Pfam" id="PF01656">
    <property type="entry name" value="CbiA"/>
    <property type="match status" value="1"/>
</dbReference>
<feature type="domain" description="CobB/CobQ-like glutamine amidotransferase" evidence="10">
    <location>
        <begin position="274"/>
        <end position="461"/>
    </location>
</feature>
<dbReference type="HAMAP" id="MF_00027">
    <property type="entry name" value="CobB_CbiA"/>
    <property type="match status" value="1"/>
</dbReference>
<dbReference type="NCBIfam" id="NF002204">
    <property type="entry name" value="PRK01077.1"/>
    <property type="match status" value="1"/>
</dbReference>
<dbReference type="SUPFAM" id="SSF52317">
    <property type="entry name" value="Class I glutamine amidotransferase-like"/>
    <property type="match status" value="1"/>
</dbReference>
<evidence type="ECO:0000256" key="4">
    <source>
        <dbReference type="ARBA" id="ARBA00022840"/>
    </source>
</evidence>
<dbReference type="CDD" id="cd00609">
    <property type="entry name" value="AAT_like"/>
    <property type="match status" value="1"/>
</dbReference>
<gene>
    <name evidence="7" type="primary">cobB</name>
    <name evidence="11" type="ORF">GCM10022204_17800</name>
</gene>
<dbReference type="PANTHER" id="PTHR43873">
    <property type="entry name" value="COBYRINATE A,C-DIAMIDE SYNTHASE"/>
    <property type="match status" value="1"/>
</dbReference>
<dbReference type="SUPFAM" id="SSF52540">
    <property type="entry name" value="P-loop containing nucleoside triphosphate hydrolases"/>
    <property type="match status" value="1"/>
</dbReference>
<sequence>MVTTAAARTTYHLPRLVVAAPASGHGKTTVATGLLAALRADGLEPAGFKIGPDFIDPGYHALATGRPGRNLDPFLCGEEQLVPLLQHGAEVPTPADVAVIEGVMGLFDGRMGADGWASTAHVARVISAPVVLVLDISQVSRTVAAWVHGLHTFDPDTRISGVILNKAGSVRHSDEVISALEATGIPVLGVLPRDAGVEAPSRHLGLVPVAERPEATASLDRLAGQIAAHVDLTKVLAIAHTAPPLTGAAWDPADVLDLQRVSVQRVSVRRPVVAVAGGRAFTFRYAETTELMSAAGLEPVIFDPVTDATLPEGTAGLYLGGGFPEVHALELAGNAAMIASVRQAIAAGVPTVAECAGLLYLCRTVDGVPMVGAVDADAAMSPKLTLGYRTAVAAQDHLLGPAGRRVTGHEFHRTLVTSRSDADEDPGWLLEGVADGFSLDPAGTGSPTLHASYLHVHWAGHPTLADRFADAVHAYATRRPAEVPEHEQPLLARAAQKSVRGEADHQHENLHHHGDADVADGLVDLAVNVRVPAPPAWLTDVLRASVEEVAAYPDPSRAREAIAAAHRVATERVLPSAGGAELFTLLARARPWRAPVVVHPQFTEPEAALRAAGHHPRRVILSARTGFRLDPAQVPADADLVIIGNPTNPTGVLHPADHLRRLIRPGRVLVVDEAFMDAVPGEPESLITPDELDGVLVLRSLTKTWGLAGLRAGYAVGDPALITALAGQQPPWSVSTPAAAAMIACTSDPARALAATAADEIARRREHLTVALADLGLLVVPETRTPFVLVDSRGWLPGDLPAGTVRVRLRERGFVVRRGETFPGLGPDWIRIAVRDESTTDTLIKSLRAIREEA</sequence>
<dbReference type="NCBIfam" id="TIGR00379">
    <property type="entry name" value="cobB"/>
    <property type="match status" value="1"/>
</dbReference>
<evidence type="ECO:0000313" key="12">
    <source>
        <dbReference type="Proteomes" id="UP001500051"/>
    </source>
</evidence>
<keyword evidence="3 7" id="KW-0547">Nucleotide-binding</keyword>
<comment type="domain">
    <text evidence="7">Comprises of two domains. The C-terminal domain contains the binding site for glutamine and catalyzes the hydrolysis of this substrate to glutamate and ammonia. The N-terminal domain is anticipated to bind ATP and hydrogenobyrinate and catalyzes the ultimate synthesis of the diamide product. The ammonia produced via the glutaminase domain is probably translocated to the adjacent domain via a molecular tunnel, where it reacts with an activated intermediate.</text>
</comment>
<feature type="active site" description="Nucleophile" evidence="7">
    <location>
        <position position="355"/>
    </location>
</feature>
<dbReference type="InterPro" id="IPR027417">
    <property type="entry name" value="P-loop_NTPase"/>
</dbReference>
<evidence type="ECO:0000259" key="8">
    <source>
        <dbReference type="Pfam" id="PF00155"/>
    </source>
</evidence>
<dbReference type="InterPro" id="IPR002586">
    <property type="entry name" value="CobQ/CobB/MinD/ParA_Nub-bd_dom"/>
</dbReference>
<keyword evidence="6 7" id="KW-0315">Glutamine amidotransferase</keyword>
<dbReference type="InterPro" id="IPR015424">
    <property type="entry name" value="PyrdxlP-dep_Trfase"/>
</dbReference>
<proteinExistence type="inferred from homology"/>
<comment type="pathway">
    <text evidence="7">Cofactor biosynthesis; adenosylcobalamin biosynthesis; cob(II)yrinate a,c-diamide from precorrin-2 (aerobic route): step 9/10.</text>
</comment>
<dbReference type="Gene3D" id="3.40.50.300">
    <property type="entry name" value="P-loop containing nucleotide triphosphate hydrolases"/>
    <property type="match status" value="1"/>
</dbReference>
<dbReference type="EC" id="6.3.5.9" evidence="7"/>
<dbReference type="InterPro" id="IPR015422">
    <property type="entry name" value="PyrdxlP-dep_Trfase_small"/>
</dbReference>
<evidence type="ECO:0000256" key="3">
    <source>
        <dbReference type="ARBA" id="ARBA00022741"/>
    </source>
</evidence>
<dbReference type="CDD" id="cd05388">
    <property type="entry name" value="CobB_N"/>
    <property type="match status" value="1"/>
</dbReference>
<comment type="function">
    <text evidence="7">Catalyzes the ATP-dependent amidation of the two carboxylate groups at positions a and c of hydrogenobyrinate, using either L-glutamine or ammonia as the nitrogen source.</text>
</comment>
<dbReference type="Gene3D" id="3.40.640.10">
    <property type="entry name" value="Type I PLP-dependent aspartate aminotransferase-like (Major domain)"/>
    <property type="match status" value="1"/>
</dbReference>
<comment type="caution">
    <text evidence="11">The sequence shown here is derived from an EMBL/GenBank/DDBJ whole genome shotgun (WGS) entry which is preliminary data.</text>
</comment>
<keyword evidence="2 7" id="KW-0436">Ligase</keyword>
<dbReference type="CDD" id="cd03130">
    <property type="entry name" value="GATase1_CobB"/>
    <property type="match status" value="1"/>
</dbReference>
<accession>A0ABP7DBM3</accession>
<dbReference type="InterPro" id="IPR004839">
    <property type="entry name" value="Aminotransferase_I/II_large"/>
</dbReference>
<dbReference type="PROSITE" id="PS51274">
    <property type="entry name" value="GATASE_COBBQ"/>
    <property type="match status" value="1"/>
</dbReference>
<dbReference type="EMBL" id="BAAAYX010000004">
    <property type="protein sequence ID" value="GAA3701423.1"/>
    <property type="molecule type" value="Genomic_DNA"/>
</dbReference>
<comment type="catalytic activity">
    <reaction evidence="7">
        <text>hydrogenobyrinate + 2 L-glutamine + 2 ATP + 2 H2O = hydrogenobyrinate a,c-diamide + 2 L-glutamate + 2 ADP + 2 phosphate + 2 H(+)</text>
        <dbReference type="Rhea" id="RHEA:12544"/>
        <dbReference type="ChEBI" id="CHEBI:15377"/>
        <dbReference type="ChEBI" id="CHEBI:15378"/>
        <dbReference type="ChEBI" id="CHEBI:29985"/>
        <dbReference type="ChEBI" id="CHEBI:30616"/>
        <dbReference type="ChEBI" id="CHEBI:43474"/>
        <dbReference type="ChEBI" id="CHEBI:58359"/>
        <dbReference type="ChEBI" id="CHEBI:77873"/>
        <dbReference type="ChEBI" id="CHEBI:77874"/>
        <dbReference type="ChEBI" id="CHEBI:456216"/>
        <dbReference type="EC" id="6.3.5.9"/>
    </reaction>
</comment>
<comment type="cofactor">
    <cofactor evidence="1 7">
        <name>Mg(2+)</name>
        <dbReference type="ChEBI" id="CHEBI:18420"/>
    </cofactor>
</comment>